<feature type="domain" description="MbtH-like" evidence="1">
    <location>
        <begin position="1"/>
        <end position="45"/>
    </location>
</feature>
<dbReference type="RefSeq" id="WP_020542796.1">
    <property type="nucleotide sequence ID" value="NZ_CP068985.1"/>
</dbReference>
<evidence type="ECO:0000313" key="3">
    <source>
        <dbReference type="Proteomes" id="UP000824681"/>
    </source>
</evidence>
<dbReference type="Proteomes" id="UP000824681">
    <property type="component" value="Chromosome"/>
</dbReference>
<accession>A0ABX8U4M6</accession>
<evidence type="ECO:0000259" key="1">
    <source>
        <dbReference type="SMART" id="SM00923"/>
    </source>
</evidence>
<dbReference type="SMART" id="SM00923">
    <property type="entry name" value="MbtH"/>
    <property type="match status" value="1"/>
</dbReference>
<organism evidence="2 3">
    <name type="scientific">Nonomuraea coxensis DSM 45129</name>
    <dbReference type="NCBI Taxonomy" id="1122611"/>
    <lineage>
        <taxon>Bacteria</taxon>
        <taxon>Bacillati</taxon>
        <taxon>Actinomycetota</taxon>
        <taxon>Actinomycetes</taxon>
        <taxon>Streptosporangiales</taxon>
        <taxon>Streptosporangiaceae</taxon>
        <taxon>Nonomuraea</taxon>
    </lineage>
</organism>
<dbReference type="InterPro" id="IPR005153">
    <property type="entry name" value="MbtH-like_dom"/>
</dbReference>
<dbReference type="PANTHER" id="PTHR38444:SF1">
    <property type="entry name" value="ENTEROBACTIN BIOSYNTHESIS PROTEIN YBDZ"/>
    <property type="match status" value="1"/>
</dbReference>
<gene>
    <name evidence="2" type="ORF">Nocox_19915</name>
</gene>
<dbReference type="InterPro" id="IPR038020">
    <property type="entry name" value="MbtH-like_sf"/>
</dbReference>
<dbReference type="PANTHER" id="PTHR38444">
    <property type="entry name" value="ENTEROBACTIN BIOSYNTHESIS PROTEIN YBDZ"/>
    <property type="match status" value="1"/>
</dbReference>
<protein>
    <submittedName>
        <fullName evidence="2">MbtH-like protein</fullName>
    </submittedName>
</protein>
<reference evidence="2 3" key="1">
    <citation type="journal article" date="2021" name="ACS Chem. Biol.">
        <title>Genomic-Led Discovery of a Novel Glycopeptide Antibiotic by Nonomuraea coxensis DSM 45129.</title>
        <authorList>
            <person name="Yushchuk O."/>
            <person name="Vior N.M."/>
            <person name="Andreo-Vidal A."/>
            <person name="Berini F."/>
            <person name="Ruckert C."/>
            <person name="Busche T."/>
            <person name="Binda E."/>
            <person name="Kalinowski J."/>
            <person name="Truman A.W."/>
            <person name="Marinelli F."/>
        </authorList>
    </citation>
    <scope>NUCLEOTIDE SEQUENCE [LARGE SCALE GENOMIC DNA]</scope>
    <source>
        <strain evidence="2 3">DSM 45129</strain>
    </source>
</reference>
<dbReference type="Pfam" id="PF03621">
    <property type="entry name" value="MbtH"/>
    <property type="match status" value="1"/>
</dbReference>
<keyword evidence="3" id="KW-1185">Reference proteome</keyword>
<proteinExistence type="predicted"/>
<dbReference type="InterPro" id="IPR037407">
    <property type="entry name" value="MLP_fam"/>
</dbReference>
<dbReference type="EMBL" id="CP068985">
    <property type="protein sequence ID" value="QYC41592.1"/>
    <property type="molecule type" value="Genomic_DNA"/>
</dbReference>
<sequence>MPTHLVVVNHEEQYAIWPAGRAVPDGWSATGFAGDRESCLAHVEQVWTDMRPKSLRVP</sequence>
<dbReference type="Gene3D" id="3.90.820.10">
    <property type="entry name" value="Structural Genomics, Unknown Function 30-nov-00 1gh9 Mol_id"/>
    <property type="match status" value="1"/>
</dbReference>
<name>A0ABX8U4M6_9ACTN</name>
<evidence type="ECO:0000313" key="2">
    <source>
        <dbReference type="EMBL" id="QYC41592.1"/>
    </source>
</evidence>
<dbReference type="SUPFAM" id="SSF160582">
    <property type="entry name" value="MbtH-like"/>
    <property type="match status" value="1"/>
</dbReference>